<evidence type="ECO:0000313" key="3">
    <source>
        <dbReference type="Proteomes" id="UP000006727"/>
    </source>
</evidence>
<keyword evidence="3" id="KW-1185">Reference proteome</keyword>
<evidence type="ECO:0000313" key="1">
    <source>
        <dbReference type="EMBL" id="PNR27072.1"/>
    </source>
</evidence>
<dbReference type="EnsemblPlants" id="Pp3c26_12120V3.1">
    <property type="protein sequence ID" value="Pp3c26_12120V3.1"/>
    <property type="gene ID" value="Pp3c26_12120"/>
</dbReference>
<dbReference type="PaxDb" id="3218-PP1S6_303V6.1"/>
<accession>A0A2K1ICR4</accession>
<dbReference type="EMBL" id="ABEU02000026">
    <property type="protein sequence ID" value="PNR27072.1"/>
    <property type="molecule type" value="Genomic_DNA"/>
</dbReference>
<name>A0A2K1ICR4_PHYPA</name>
<proteinExistence type="predicted"/>
<organism evidence="1">
    <name type="scientific">Physcomitrium patens</name>
    <name type="common">Spreading-leaved earth moss</name>
    <name type="synonym">Physcomitrella patens</name>
    <dbReference type="NCBI Taxonomy" id="3218"/>
    <lineage>
        <taxon>Eukaryota</taxon>
        <taxon>Viridiplantae</taxon>
        <taxon>Streptophyta</taxon>
        <taxon>Embryophyta</taxon>
        <taxon>Bryophyta</taxon>
        <taxon>Bryophytina</taxon>
        <taxon>Bryopsida</taxon>
        <taxon>Funariidae</taxon>
        <taxon>Funariales</taxon>
        <taxon>Funariaceae</taxon>
        <taxon>Physcomitrium</taxon>
    </lineage>
</organism>
<protein>
    <submittedName>
        <fullName evidence="1 2">Uncharacterized protein</fullName>
    </submittedName>
</protein>
<gene>
    <name evidence="2" type="primary">LOC112277933</name>
    <name evidence="1" type="ORF">PHYPA_030553</name>
</gene>
<dbReference type="RefSeq" id="XP_024366570.1">
    <property type="nucleotide sequence ID" value="XM_024510802.2"/>
</dbReference>
<dbReference type="AlphaFoldDB" id="A0A2K1ICR4"/>
<reference evidence="2" key="3">
    <citation type="submission" date="2020-12" db="UniProtKB">
        <authorList>
            <consortium name="EnsemblPlants"/>
        </authorList>
    </citation>
    <scope>IDENTIFICATION</scope>
</reference>
<dbReference type="Proteomes" id="UP000006727">
    <property type="component" value="Chromosome 26"/>
</dbReference>
<dbReference type="EnsemblPlants" id="Pp3c26_12120V3.2">
    <property type="protein sequence ID" value="Pp3c26_12120V3.2"/>
    <property type="gene ID" value="Pp3c26_12120"/>
</dbReference>
<dbReference type="Gramene" id="Pp3c26_12120V3.2">
    <property type="protein sequence ID" value="Pp3c26_12120V3.2"/>
    <property type="gene ID" value="Pp3c26_12120"/>
</dbReference>
<sequence length="113" mass="13026">MLFNNAPQTRTSSTLLVDAKTMLKRSGNTQKKTKSRVCAESLQNITEIHPPRKQNLIAEVQTKCFKFCMVRWLSVGNVLQWFQLHWMPVQEYLTSSFRAFRRSSWGGVGSFIA</sequence>
<reference evidence="1 3" key="1">
    <citation type="journal article" date="2008" name="Science">
        <title>The Physcomitrella genome reveals evolutionary insights into the conquest of land by plants.</title>
        <authorList>
            <person name="Rensing S."/>
            <person name="Lang D."/>
            <person name="Zimmer A."/>
            <person name="Terry A."/>
            <person name="Salamov A."/>
            <person name="Shapiro H."/>
            <person name="Nishiyama T."/>
            <person name="Perroud P.-F."/>
            <person name="Lindquist E."/>
            <person name="Kamisugi Y."/>
            <person name="Tanahashi T."/>
            <person name="Sakakibara K."/>
            <person name="Fujita T."/>
            <person name="Oishi K."/>
            <person name="Shin-I T."/>
            <person name="Kuroki Y."/>
            <person name="Toyoda A."/>
            <person name="Suzuki Y."/>
            <person name="Hashimoto A."/>
            <person name="Yamaguchi K."/>
            <person name="Sugano A."/>
            <person name="Kohara Y."/>
            <person name="Fujiyama A."/>
            <person name="Anterola A."/>
            <person name="Aoki S."/>
            <person name="Ashton N."/>
            <person name="Barbazuk W.B."/>
            <person name="Barker E."/>
            <person name="Bennetzen J."/>
            <person name="Bezanilla M."/>
            <person name="Blankenship R."/>
            <person name="Cho S.H."/>
            <person name="Dutcher S."/>
            <person name="Estelle M."/>
            <person name="Fawcett J.A."/>
            <person name="Gundlach H."/>
            <person name="Hanada K."/>
            <person name="Heyl A."/>
            <person name="Hicks K.A."/>
            <person name="Hugh J."/>
            <person name="Lohr M."/>
            <person name="Mayer K."/>
            <person name="Melkozernov A."/>
            <person name="Murata T."/>
            <person name="Nelson D."/>
            <person name="Pils B."/>
            <person name="Prigge M."/>
            <person name="Reiss B."/>
            <person name="Renner T."/>
            <person name="Rombauts S."/>
            <person name="Rushton P."/>
            <person name="Sanderfoot A."/>
            <person name="Schween G."/>
            <person name="Shiu S.-H."/>
            <person name="Stueber K."/>
            <person name="Theodoulou F.L."/>
            <person name="Tu H."/>
            <person name="Van de Peer Y."/>
            <person name="Verrier P.J."/>
            <person name="Waters E."/>
            <person name="Wood A."/>
            <person name="Yang L."/>
            <person name="Cove D."/>
            <person name="Cuming A."/>
            <person name="Hasebe M."/>
            <person name="Lucas S."/>
            <person name="Mishler D.B."/>
            <person name="Reski R."/>
            <person name="Grigoriev I."/>
            <person name="Quatrano R.S."/>
            <person name="Boore J.L."/>
        </authorList>
    </citation>
    <scope>NUCLEOTIDE SEQUENCE [LARGE SCALE GENOMIC DNA]</scope>
    <source>
        <strain evidence="2 3">cv. Gransden 2004</strain>
    </source>
</reference>
<reference evidence="1 3" key="2">
    <citation type="journal article" date="2018" name="Plant J.">
        <title>The Physcomitrella patens chromosome-scale assembly reveals moss genome structure and evolution.</title>
        <authorList>
            <person name="Lang D."/>
            <person name="Ullrich K.K."/>
            <person name="Murat F."/>
            <person name="Fuchs J."/>
            <person name="Jenkins J."/>
            <person name="Haas F.B."/>
            <person name="Piednoel M."/>
            <person name="Gundlach H."/>
            <person name="Van Bel M."/>
            <person name="Meyberg R."/>
            <person name="Vives C."/>
            <person name="Morata J."/>
            <person name="Symeonidi A."/>
            <person name="Hiss M."/>
            <person name="Muchero W."/>
            <person name="Kamisugi Y."/>
            <person name="Saleh O."/>
            <person name="Blanc G."/>
            <person name="Decker E.L."/>
            <person name="van Gessel N."/>
            <person name="Grimwood J."/>
            <person name="Hayes R.D."/>
            <person name="Graham S.W."/>
            <person name="Gunter L.E."/>
            <person name="McDaniel S.F."/>
            <person name="Hoernstein S.N.W."/>
            <person name="Larsson A."/>
            <person name="Li F.W."/>
            <person name="Perroud P.F."/>
            <person name="Phillips J."/>
            <person name="Ranjan P."/>
            <person name="Rokshar D.S."/>
            <person name="Rothfels C.J."/>
            <person name="Schneider L."/>
            <person name="Shu S."/>
            <person name="Stevenson D.W."/>
            <person name="Thummler F."/>
            <person name="Tillich M."/>
            <person name="Villarreal Aguilar J.C."/>
            <person name="Widiez T."/>
            <person name="Wong G.K."/>
            <person name="Wymore A."/>
            <person name="Zhang Y."/>
            <person name="Zimmer A.D."/>
            <person name="Quatrano R.S."/>
            <person name="Mayer K.F.X."/>
            <person name="Goodstein D."/>
            <person name="Casacuberta J.M."/>
            <person name="Vandepoele K."/>
            <person name="Reski R."/>
            <person name="Cuming A.C."/>
            <person name="Tuskan G.A."/>
            <person name="Maumus F."/>
            <person name="Salse J."/>
            <person name="Schmutz J."/>
            <person name="Rensing S.A."/>
        </authorList>
    </citation>
    <scope>NUCLEOTIDE SEQUENCE [LARGE SCALE GENOMIC DNA]</scope>
    <source>
        <strain evidence="2 3">cv. Gransden 2004</strain>
    </source>
</reference>
<dbReference type="GeneID" id="112277933"/>
<dbReference type="Gramene" id="Pp3c26_12120V3.1">
    <property type="protein sequence ID" value="Pp3c26_12120V3.1"/>
    <property type="gene ID" value="Pp3c26_12120"/>
</dbReference>
<evidence type="ECO:0000313" key="2">
    <source>
        <dbReference type="EnsemblPlants" id="Pp3c26_12120V3.1"/>
    </source>
</evidence>